<proteinExistence type="predicted"/>
<dbReference type="EMBL" id="CP044108">
    <property type="protein sequence ID" value="QEU11629.1"/>
    <property type="molecule type" value="Genomic_DNA"/>
</dbReference>
<protein>
    <recommendedName>
        <fullName evidence="4">Peptidase S74 domain-containing protein</fullName>
    </recommendedName>
</protein>
<accession>A0ABX6A368</accession>
<name>A0ABX6A368_9MICO</name>
<evidence type="ECO:0000256" key="1">
    <source>
        <dbReference type="SAM" id="Coils"/>
    </source>
</evidence>
<feature type="coiled-coil region" evidence="1">
    <location>
        <begin position="57"/>
        <end position="84"/>
    </location>
</feature>
<dbReference type="RefSeq" id="WP_150333016.1">
    <property type="nucleotide sequence ID" value="NZ_CP044108.1"/>
</dbReference>
<gene>
    <name evidence="2" type="ORF">FOB48_04525</name>
</gene>
<evidence type="ECO:0000313" key="2">
    <source>
        <dbReference type="EMBL" id="QEU11629.1"/>
    </source>
</evidence>
<sequence length="86" mass="9959">MSITKEQRDRLREMHAATTPGPWLSYVDGKYIYNAEYGGFINNWNQDANAVADMHFIAAAHKQIPELLDEIDRLENELDEIHKEQA</sequence>
<evidence type="ECO:0008006" key="4">
    <source>
        <dbReference type="Google" id="ProtNLM"/>
    </source>
</evidence>
<reference evidence="2 3" key="1">
    <citation type="submission" date="2019-09" db="EMBL/GenBank/DDBJ databases">
        <title>FDA dAtabase for Regulatory Grade micrObial Sequences (FDA-ARGOS): Supporting development and validation of Infectious Disease Dx tests.</title>
        <authorList>
            <person name="Sciortino C."/>
            <person name="Tallon L."/>
            <person name="Sadzewicz L."/>
            <person name="Vavikolanu K."/>
            <person name="Mehta A."/>
            <person name="Aluvathingal J."/>
            <person name="Nadendla S."/>
            <person name="Nandy P."/>
            <person name="Geyer C."/>
            <person name="Yan Y."/>
            <person name="Sichtig H."/>
        </authorList>
    </citation>
    <scope>NUCLEOTIDE SEQUENCE [LARGE SCALE GENOMIC DNA]</scope>
    <source>
        <strain evidence="2 3">FDAARGOS_640</strain>
    </source>
</reference>
<keyword evidence="1" id="KW-0175">Coiled coil</keyword>
<keyword evidence="3" id="KW-1185">Reference proteome</keyword>
<organism evidence="2 3">
    <name type="scientific">Dermabacter vaginalis</name>
    <dbReference type="NCBI Taxonomy" id="1630135"/>
    <lineage>
        <taxon>Bacteria</taxon>
        <taxon>Bacillati</taxon>
        <taxon>Actinomycetota</taxon>
        <taxon>Actinomycetes</taxon>
        <taxon>Micrococcales</taxon>
        <taxon>Dermabacteraceae</taxon>
        <taxon>Dermabacter</taxon>
    </lineage>
</organism>
<dbReference type="Proteomes" id="UP000323865">
    <property type="component" value="Chromosome"/>
</dbReference>
<evidence type="ECO:0000313" key="3">
    <source>
        <dbReference type="Proteomes" id="UP000323865"/>
    </source>
</evidence>